<evidence type="ECO:0000313" key="2">
    <source>
        <dbReference type="EMBL" id="QEX20336.1"/>
    </source>
</evidence>
<accession>A0A5J6N0C8</accession>
<evidence type="ECO:0000256" key="1">
    <source>
        <dbReference type="SAM" id="MobiDB-lite"/>
    </source>
</evidence>
<dbReference type="KEGG" id="hadh:FRZ61_02530"/>
<sequence length="92" mass="9612">MAGRRNRRGLRLGWYGLLRRIRPVALELGEHLGASLSAVAAMTGACDRLALWAEGGGCPGIDAERNASMAGLAGGKDGPAPFRPCRASNQPI</sequence>
<organism evidence="2 3">
    <name type="scientific">Hypericibacter adhaerens</name>
    <dbReference type="NCBI Taxonomy" id="2602016"/>
    <lineage>
        <taxon>Bacteria</taxon>
        <taxon>Pseudomonadati</taxon>
        <taxon>Pseudomonadota</taxon>
        <taxon>Alphaproteobacteria</taxon>
        <taxon>Rhodospirillales</taxon>
        <taxon>Dongiaceae</taxon>
        <taxon>Hypericibacter</taxon>
    </lineage>
</organism>
<name>A0A5J6N0C8_9PROT</name>
<gene>
    <name evidence="2" type="ORF">FRZ61_02530</name>
</gene>
<keyword evidence="3" id="KW-1185">Reference proteome</keyword>
<dbReference type="Proteomes" id="UP000325797">
    <property type="component" value="Chromosome"/>
</dbReference>
<dbReference type="AlphaFoldDB" id="A0A5J6N0C8"/>
<reference evidence="2 3" key="1">
    <citation type="submission" date="2019-08" db="EMBL/GenBank/DDBJ databases">
        <title>Hyperibacter terrae gen. nov., sp. nov. and Hyperibacter viscosus sp. nov., two new members in the family Rhodospirillaceae isolated from the rhizosphere of Hypericum perforatum.</title>
        <authorList>
            <person name="Noviana Z."/>
        </authorList>
    </citation>
    <scope>NUCLEOTIDE SEQUENCE [LARGE SCALE GENOMIC DNA]</scope>
    <source>
        <strain evidence="2 3">R5959</strain>
    </source>
</reference>
<proteinExistence type="predicted"/>
<feature type="region of interest" description="Disordered" evidence="1">
    <location>
        <begin position="72"/>
        <end position="92"/>
    </location>
</feature>
<evidence type="ECO:0000313" key="3">
    <source>
        <dbReference type="Proteomes" id="UP000325797"/>
    </source>
</evidence>
<dbReference type="EMBL" id="CP042582">
    <property type="protein sequence ID" value="QEX20336.1"/>
    <property type="molecule type" value="Genomic_DNA"/>
</dbReference>
<protein>
    <submittedName>
        <fullName evidence="2">Uncharacterized protein</fullName>
    </submittedName>
</protein>